<dbReference type="GO" id="GO:0016020">
    <property type="term" value="C:membrane"/>
    <property type="evidence" value="ECO:0007669"/>
    <property type="project" value="TreeGrafter"/>
</dbReference>
<dbReference type="OrthoDB" id="9810445at2"/>
<dbReference type="CDD" id="cd00118">
    <property type="entry name" value="LysM"/>
    <property type="match status" value="1"/>
</dbReference>
<evidence type="ECO:0000256" key="5">
    <source>
        <dbReference type="ARBA" id="ARBA00022833"/>
    </source>
</evidence>
<keyword evidence="4" id="KW-0378">Hydrolase</keyword>
<dbReference type="PROSITE" id="PS51782">
    <property type="entry name" value="LYSM"/>
    <property type="match status" value="1"/>
</dbReference>
<comment type="cofactor">
    <cofactor evidence="1">
        <name>Zn(2+)</name>
        <dbReference type="ChEBI" id="CHEBI:29105"/>
    </cofactor>
</comment>
<dbReference type="Proteomes" id="UP000294547">
    <property type="component" value="Unassembled WGS sequence"/>
</dbReference>
<keyword evidence="10" id="KW-1185">Reference proteome</keyword>
<feature type="signal peptide" evidence="7">
    <location>
        <begin position="1"/>
        <end position="30"/>
    </location>
</feature>
<keyword evidence="3" id="KW-0479">Metal-binding</keyword>
<evidence type="ECO:0000256" key="4">
    <source>
        <dbReference type="ARBA" id="ARBA00022801"/>
    </source>
</evidence>
<dbReference type="AlphaFoldDB" id="A0A4R6RE58"/>
<proteinExistence type="predicted"/>
<dbReference type="Pfam" id="PF01435">
    <property type="entry name" value="Peptidase_M48"/>
    <property type="match status" value="1"/>
</dbReference>
<dbReference type="PANTHER" id="PTHR22726:SF1">
    <property type="entry name" value="METALLOENDOPEPTIDASE OMA1, MITOCHONDRIAL"/>
    <property type="match status" value="1"/>
</dbReference>
<evidence type="ECO:0000259" key="8">
    <source>
        <dbReference type="PROSITE" id="PS51782"/>
    </source>
</evidence>
<dbReference type="InterPro" id="IPR051156">
    <property type="entry name" value="Mito/Outer_Membr_Metalloprot"/>
</dbReference>
<comment type="caution">
    <text evidence="9">The sequence shown here is derived from an EMBL/GenBank/DDBJ whole genome shotgun (WGS) entry which is preliminary data.</text>
</comment>
<feature type="domain" description="LysM" evidence="8">
    <location>
        <begin position="453"/>
        <end position="500"/>
    </location>
</feature>
<dbReference type="GO" id="GO:0004222">
    <property type="term" value="F:metalloendopeptidase activity"/>
    <property type="evidence" value="ECO:0007669"/>
    <property type="project" value="InterPro"/>
</dbReference>
<dbReference type="CDD" id="cd07324">
    <property type="entry name" value="M48C_Oma1-like"/>
    <property type="match status" value="1"/>
</dbReference>
<reference evidence="9 10" key="1">
    <citation type="submission" date="2019-03" db="EMBL/GenBank/DDBJ databases">
        <title>Genomic Encyclopedia of Type Strains, Phase IV (KMG-IV): sequencing the most valuable type-strain genomes for metagenomic binning, comparative biology and taxonomic classification.</title>
        <authorList>
            <person name="Goeker M."/>
        </authorList>
    </citation>
    <scope>NUCLEOTIDE SEQUENCE [LARGE SCALE GENOMIC DNA]</scope>
    <source>
        <strain evidence="9 10">DSM 102969</strain>
    </source>
</reference>
<dbReference type="GO" id="GO:0046872">
    <property type="term" value="F:metal ion binding"/>
    <property type="evidence" value="ECO:0007669"/>
    <property type="project" value="UniProtKB-KW"/>
</dbReference>
<evidence type="ECO:0000313" key="10">
    <source>
        <dbReference type="Proteomes" id="UP000294547"/>
    </source>
</evidence>
<keyword evidence="7" id="KW-0732">Signal</keyword>
<dbReference type="PANTHER" id="PTHR22726">
    <property type="entry name" value="METALLOENDOPEPTIDASE OMA1"/>
    <property type="match status" value="1"/>
</dbReference>
<dbReference type="InterPro" id="IPR001915">
    <property type="entry name" value="Peptidase_M48"/>
</dbReference>
<keyword evidence="2 9" id="KW-0645">Protease</keyword>
<accession>A0A4R6RE58</accession>
<dbReference type="Gene3D" id="3.30.2010.10">
    <property type="entry name" value="Metalloproteases ('zincins'), catalytic domain"/>
    <property type="match status" value="1"/>
</dbReference>
<dbReference type="PROSITE" id="PS51257">
    <property type="entry name" value="PROKAR_LIPOPROTEIN"/>
    <property type="match status" value="1"/>
</dbReference>
<protein>
    <submittedName>
        <fullName evidence="9">Putative Zn-dependent protease</fullName>
    </submittedName>
</protein>
<dbReference type="InterPro" id="IPR018392">
    <property type="entry name" value="LysM"/>
</dbReference>
<evidence type="ECO:0000256" key="6">
    <source>
        <dbReference type="ARBA" id="ARBA00023049"/>
    </source>
</evidence>
<dbReference type="EMBL" id="SNXY01000008">
    <property type="protein sequence ID" value="TDP84017.1"/>
    <property type="molecule type" value="Genomic_DNA"/>
</dbReference>
<evidence type="ECO:0000256" key="2">
    <source>
        <dbReference type="ARBA" id="ARBA00022670"/>
    </source>
</evidence>
<keyword evidence="6" id="KW-0482">Metalloprotease</keyword>
<sequence>MTEAVLRRRRRSGSGLTAGVFALLAALALAGCADTLGGDEGVRASALAPTPPPPAAETPKVDPAEVAIAEREHPKILAAFGGTYEDRDAEIAIARAVGRLVTASDEPWRNYRVTILNSPAVNAFALPGGYVYVTRGLLALANDTSEVAAVIAHEMAHVTARHAFSRAERAQAAAIANRAVQNVVDNPDQQKTVLANTQLSLARFSQEQELQADAMGIRTLERAGFDPYAAARFLTSMARYAAWKTAVPADGGKDGTDFLSSHPSTPERISQAVAAAAAAGTGPGDRDRDGYLTHVDGLMFGDDPVEGYVRGREFLHAKLGLAFTVPAGFQLENTARAVLATDPSGTAMRFDGADVPRGGDLVGYLTAGWINGLDQASVRTLSINGLPAAVASAAARGYHYRIAVIRFGDQTYRFLFASKVPGPAFDKAFLDTVASFRALPPGEQAGLRPLHIRVVTVQPGDTVETIARRMSMMDRPVDLFRVLNGLGPADQPTPGSKVKIVSET</sequence>
<evidence type="ECO:0000256" key="1">
    <source>
        <dbReference type="ARBA" id="ARBA00001947"/>
    </source>
</evidence>
<evidence type="ECO:0000256" key="3">
    <source>
        <dbReference type="ARBA" id="ARBA00022723"/>
    </source>
</evidence>
<name>A0A4R6RE58_9HYPH</name>
<keyword evidence="5" id="KW-0862">Zinc</keyword>
<dbReference type="Pfam" id="PF01476">
    <property type="entry name" value="LysM"/>
    <property type="match status" value="1"/>
</dbReference>
<evidence type="ECO:0000313" key="9">
    <source>
        <dbReference type="EMBL" id="TDP84017.1"/>
    </source>
</evidence>
<organism evidence="9 10">
    <name type="scientific">Oharaeibacter diazotrophicus</name>
    <dbReference type="NCBI Taxonomy" id="1920512"/>
    <lineage>
        <taxon>Bacteria</taxon>
        <taxon>Pseudomonadati</taxon>
        <taxon>Pseudomonadota</taxon>
        <taxon>Alphaproteobacteria</taxon>
        <taxon>Hyphomicrobiales</taxon>
        <taxon>Pleomorphomonadaceae</taxon>
        <taxon>Oharaeibacter</taxon>
    </lineage>
</organism>
<dbReference type="GO" id="GO:0051603">
    <property type="term" value="P:proteolysis involved in protein catabolic process"/>
    <property type="evidence" value="ECO:0007669"/>
    <property type="project" value="TreeGrafter"/>
</dbReference>
<feature type="chain" id="PRO_5020252171" evidence="7">
    <location>
        <begin position="31"/>
        <end position="504"/>
    </location>
</feature>
<gene>
    <name evidence="9" type="ORF">EDD54_2620</name>
</gene>
<evidence type="ECO:0000256" key="7">
    <source>
        <dbReference type="SAM" id="SignalP"/>
    </source>
</evidence>